<name>A0A8J6DXR1_9EUKA</name>
<reference evidence="2" key="1">
    <citation type="submission" date="2021-05" db="EMBL/GenBank/DDBJ databases">
        <title>A free-living protist that lacks canonical eukaryotic 1 DNA replication and segregation systems.</title>
        <authorList>
            <person name="Salas-Leiva D.E."/>
            <person name="Tromer E.C."/>
            <person name="Curtis B.A."/>
            <person name="Jerlstrom-Hultqvist J."/>
            <person name="Kolisko M."/>
            <person name="Yi Z."/>
            <person name="Salas-Leiva J.S."/>
            <person name="Gallot-Lavallee L."/>
            <person name="Kops G.J.P.L."/>
            <person name="Archibald J.M."/>
            <person name="Simpson A.G.B."/>
            <person name="Roger A.J."/>
        </authorList>
    </citation>
    <scope>NUCLEOTIDE SEQUENCE</scope>
    <source>
        <strain evidence="2">BICM</strain>
    </source>
</reference>
<gene>
    <name evidence="2" type="ORF">J8273_7078</name>
</gene>
<feature type="compositionally biased region" description="Polar residues" evidence="1">
    <location>
        <begin position="122"/>
        <end position="134"/>
    </location>
</feature>
<evidence type="ECO:0000313" key="2">
    <source>
        <dbReference type="EMBL" id="KAG9390819.1"/>
    </source>
</evidence>
<dbReference type="Proteomes" id="UP000717585">
    <property type="component" value="Unassembled WGS sequence"/>
</dbReference>
<dbReference type="EMBL" id="JAHDYR010000062">
    <property type="protein sequence ID" value="KAG9390819.1"/>
    <property type="molecule type" value="Genomic_DNA"/>
</dbReference>
<comment type="caution">
    <text evidence="2">The sequence shown here is derived from an EMBL/GenBank/DDBJ whole genome shotgun (WGS) entry which is preliminary data.</text>
</comment>
<protein>
    <submittedName>
        <fullName evidence="2">Uncharacterized protein</fullName>
    </submittedName>
</protein>
<feature type="region of interest" description="Disordered" evidence="1">
    <location>
        <begin position="104"/>
        <end position="134"/>
    </location>
</feature>
<keyword evidence="3" id="KW-1185">Reference proteome</keyword>
<sequence length="134" mass="14074">MLEFSYTRLTGASLSCWGASFILSGPVMAVGIRTAPTLPGVWDGNKQRISGEGMCCRRGHDHGRDGAGRCIKINAWSFCQRSTDDDADSASGTTILVYSDSDATATDTDAGDYQPNPDKSKTAQVNGGTSGESS</sequence>
<evidence type="ECO:0000313" key="3">
    <source>
        <dbReference type="Proteomes" id="UP000717585"/>
    </source>
</evidence>
<accession>A0A8J6DXR1</accession>
<evidence type="ECO:0000256" key="1">
    <source>
        <dbReference type="SAM" id="MobiDB-lite"/>
    </source>
</evidence>
<dbReference type="AlphaFoldDB" id="A0A8J6DXR1"/>
<proteinExistence type="predicted"/>
<organism evidence="2 3">
    <name type="scientific">Carpediemonas membranifera</name>
    <dbReference type="NCBI Taxonomy" id="201153"/>
    <lineage>
        <taxon>Eukaryota</taxon>
        <taxon>Metamonada</taxon>
        <taxon>Carpediemonas-like organisms</taxon>
        <taxon>Carpediemonas</taxon>
    </lineage>
</organism>